<proteinExistence type="predicted"/>
<name>A0A3N4K398_9PEZI</name>
<dbReference type="Proteomes" id="UP000276215">
    <property type="component" value="Unassembled WGS sequence"/>
</dbReference>
<keyword evidence="3" id="KW-1185">Reference proteome</keyword>
<feature type="chain" id="PRO_5018002073" evidence="1">
    <location>
        <begin position="27"/>
        <end position="149"/>
    </location>
</feature>
<evidence type="ECO:0000313" key="3">
    <source>
        <dbReference type="Proteomes" id="UP000276215"/>
    </source>
</evidence>
<sequence length="149" mass="16402">MSRITHLSLISHQSFFPLLISITAHCCPVLDKFVPPHPSRSVAKAPLASKNKNKKTRLIVKKQARHGENVIQITESLPSESDDGWTGPRYLLVSSHMTSPPNPGIGKCVDDALLREYPGNIISCLKHRGKISAVIKVKGRRGFSPFSRG</sequence>
<keyword evidence="1" id="KW-0732">Signal</keyword>
<reference evidence="2 3" key="1">
    <citation type="journal article" date="2018" name="Nat. Ecol. Evol.">
        <title>Pezizomycetes genomes reveal the molecular basis of ectomycorrhizal truffle lifestyle.</title>
        <authorList>
            <person name="Murat C."/>
            <person name="Payen T."/>
            <person name="Noel B."/>
            <person name="Kuo A."/>
            <person name="Morin E."/>
            <person name="Chen J."/>
            <person name="Kohler A."/>
            <person name="Krizsan K."/>
            <person name="Balestrini R."/>
            <person name="Da Silva C."/>
            <person name="Montanini B."/>
            <person name="Hainaut M."/>
            <person name="Levati E."/>
            <person name="Barry K.W."/>
            <person name="Belfiori B."/>
            <person name="Cichocki N."/>
            <person name="Clum A."/>
            <person name="Dockter R.B."/>
            <person name="Fauchery L."/>
            <person name="Guy J."/>
            <person name="Iotti M."/>
            <person name="Le Tacon F."/>
            <person name="Lindquist E.A."/>
            <person name="Lipzen A."/>
            <person name="Malagnac F."/>
            <person name="Mello A."/>
            <person name="Molinier V."/>
            <person name="Miyauchi S."/>
            <person name="Poulain J."/>
            <person name="Riccioni C."/>
            <person name="Rubini A."/>
            <person name="Sitrit Y."/>
            <person name="Splivallo R."/>
            <person name="Traeger S."/>
            <person name="Wang M."/>
            <person name="Zifcakova L."/>
            <person name="Wipf D."/>
            <person name="Zambonelli A."/>
            <person name="Paolocci F."/>
            <person name="Nowrousian M."/>
            <person name="Ottonello S."/>
            <person name="Baldrian P."/>
            <person name="Spatafora J.W."/>
            <person name="Henrissat B."/>
            <person name="Nagy L.G."/>
            <person name="Aury J.M."/>
            <person name="Wincker P."/>
            <person name="Grigoriev I.V."/>
            <person name="Bonfante P."/>
            <person name="Martin F.M."/>
        </authorList>
    </citation>
    <scope>NUCLEOTIDE SEQUENCE [LARGE SCALE GENOMIC DNA]</scope>
    <source>
        <strain evidence="2 3">120613-1</strain>
    </source>
</reference>
<protein>
    <submittedName>
        <fullName evidence="2">Uncharacterized protein</fullName>
    </submittedName>
</protein>
<gene>
    <name evidence="2" type="ORF">L873DRAFT_324946</name>
</gene>
<dbReference type="EMBL" id="ML120365">
    <property type="protein sequence ID" value="RPB02891.1"/>
    <property type="molecule type" value="Genomic_DNA"/>
</dbReference>
<feature type="signal peptide" evidence="1">
    <location>
        <begin position="1"/>
        <end position="26"/>
    </location>
</feature>
<evidence type="ECO:0000313" key="2">
    <source>
        <dbReference type="EMBL" id="RPB02891.1"/>
    </source>
</evidence>
<organism evidence="2 3">
    <name type="scientific">Choiromyces venosus 120613-1</name>
    <dbReference type="NCBI Taxonomy" id="1336337"/>
    <lineage>
        <taxon>Eukaryota</taxon>
        <taxon>Fungi</taxon>
        <taxon>Dikarya</taxon>
        <taxon>Ascomycota</taxon>
        <taxon>Pezizomycotina</taxon>
        <taxon>Pezizomycetes</taxon>
        <taxon>Pezizales</taxon>
        <taxon>Tuberaceae</taxon>
        <taxon>Choiromyces</taxon>
    </lineage>
</organism>
<evidence type="ECO:0000256" key="1">
    <source>
        <dbReference type="SAM" id="SignalP"/>
    </source>
</evidence>
<dbReference type="AlphaFoldDB" id="A0A3N4K398"/>
<accession>A0A3N4K398</accession>